<dbReference type="EMBL" id="GGMR01009965">
    <property type="protein sequence ID" value="MBY22584.1"/>
    <property type="molecule type" value="Transcribed_RNA"/>
</dbReference>
<proteinExistence type="predicted"/>
<evidence type="ECO:0000256" key="1">
    <source>
        <dbReference type="SAM" id="Phobius"/>
    </source>
</evidence>
<dbReference type="AlphaFoldDB" id="A0A2S2NZM7"/>
<keyword evidence="1" id="KW-0812">Transmembrane</keyword>
<evidence type="ECO:0000313" key="2">
    <source>
        <dbReference type="EMBL" id="MBY22584.1"/>
    </source>
</evidence>
<accession>A0A2S2NZM7</accession>
<reference evidence="2" key="1">
    <citation type="submission" date="2018-04" db="EMBL/GenBank/DDBJ databases">
        <title>Transcriptome of Schizaphis graminum biotype I.</title>
        <authorList>
            <person name="Scully E.D."/>
            <person name="Geib S.M."/>
            <person name="Palmer N.A."/>
            <person name="Koch K."/>
            <person name="Bradshaw J."/>
            <person name="Heng-Moss T."/>
            <person name="Sarath G."/>
        </authorList>
    </citation>
    <scope>NUCLEOTIDE SEQUENCE</scope>
</reference>
<sequence length="108" mass="12714">MLSNRRSAEFLPSGQSLFAVSIDVPEQRQQQPPSSPTPAISCYQVVHKRIFFCLLFIFYYYYFARHRCGTAYLYILHLFNLADREFTYLPYCFRISYHRTSKCCSIGG</sequence>
<name>A0A2S2NZM7_SCHGA</name>
<gene>
    <name evidence="2" type="ORF">g.136093</name>
</gene>
<feature type="transmembrane region" description="Helical" evidence="1">
    <location>
        <begin position="46"/>
        <end position="63"/>
    </location>
</feature>
<keyword evidence="1" id="KW-1133">Transmembrane helix</keyword>
<protein>
    <submittedName>
        <fullName evidence="2">Uncharacterized protein</fullName>
    </submittedName>
</protein>
<organism evidence="2">
    <name type="scientific">Schizaphis graminum</name>
    <name type="common">Green bug aphid</name>
    <dbReference type="NCBI Taxonomy" id="13262"/>
    <lineage>
        <taxon>Eukaryota</taxon>
        <taxon>Metazoa</taxon>
        <taxon>Ecdysozoa</taxon>
        <taxon>Arthropoda</taxon>
        <taxon>Hexapoda</taxon>
        <taxon>Insecta</taxon>
        <taxon>Pterygota</taxon>
        <taxon>Neoptera</taxon>
        <taxon>Paraneoptera</taxon>
        <taxon>Hemiptera</taxon>
        <taxon>Sternorrhyncha</taxon>
        <taxon>Aphidomorpha</taxon>
        <taxon>Aphidoidea</taxon>
        <taxon>Aphididae</taxon>
        <taxon>Aphidini</taxon>
        <taxon>Schizaphis</taxon>
    </lineage>
</organism>
<keyword evidence="1" id="KW-0472">Membrane</keyword>